<reference evidence="2" key="1">
    <citation type="submission" date="2014-05" db="EMBL/GenBank/DDBJ databases">
        <authorList>
            <person name="Aksoy S."/>
            <person name="Warren W."/>
            <person name="Wilson R.K."/>
        </authorList>
    </citation>
    <scope>NUCLEOTIDE SEQUENCE [LARGE SCALE GENOMIC DNA]</scope>
    <source>
        <strain evidence="2">TTRI</strain>
    </source>
</reference>
<organism evidence="1 2">
    <name type="scientific">Glossina austeni</name>
    <name type="common">Savannah tsetse fly</name>
    <dbReference type="NCBI Taxonomy" id="7395"/>
    <lineage>
        <taxon>Eukaryota</taxon>
        <taxon>Metazoa</taxon>
        <taxon>Ecdysozoa</taxon>
        <taxon>Arthropoda</taxon>
        <taxon>Hexapoda</taxon>
        <taxon>Insecta</taxon>
        <taxon>Pterygota</taxon>
        <taxon>Neoptera</taxon>
        <taxon>Endopterygota</taxon>
        <taxon>Diptera</taxon>
        <taxon>Brachycera</taxon>
        <taxon>Muscomorpha</taxon>
        <taxon>Hippoboscoidea</taxon>
        <taxon>Glossinidae</taxon>
        <taxon>Glossina</taxon>
    </lineage>
</organism>
<dbReference type="EnsemblMetazoa" id="GAUT029795-RA">
    <property type="protein sequence ID" value="GAUT029795-PA"/>
    <property type="gene ID" value="GAUT029795"/>
</dbReference>
<reference evidence="1" key="2">
    <citation type="submission" date="2020-05" db="UniProtKB">
        <authorList>
            <consortium name="EnsemblMetazoa"/>
        </authorList>
    </citation>
    <scope>IDENTIFICATION</scope>
    <source>
        <strain evidence="1">TTRI</strain>
    </source>
</reference>
<proteinExistence type="predicted"/>
<keyword evidence="2" id="KW-1185">Reference proteome</keyword>
<dbReference type="VEuPathDB" id="VectorBase:GAUT029795"/>
<dbReference type="VEuPathDB" id="VectorBase:GAUT018948"/>
<sequence length="118" mass="14179">MQNLISCARYRNNISDFALDLHPRHPMQRNDWFKTKRDNRSSEGEWRANDVTKMVQMRQQLHLTWSSFKSLLFCSFRIYQILWSSQALFTLWGIEIDSLKKRSNRESSRMLSGDIYTI</sequence>
<protein>
    <submittedName>
        <fullName evidence="1">Uncharacterized protein</fullName>
    </submittedName>
</protein>
<dbReference type="AlphaFoldDB" id="A0A1A9V928"/>
<evidence type="ECO:0000313" key="1">
    <source>
        <dbReference type="EnsemblMetazoa" id="GAUT018948-PA"/>
    </source>
</evidence>
<accession>A0A1A9V928</accession>
<evidence type="ECO:0000313" key="2">
    <source>
        <dbReference type="Proteomes" id="UP000078200"/>
    </source>
</evidence>
<dbReference type="EnsemblMetazoa" id="GAUT018948-RA">
    <property type="protein sequence ID" value="GAUT018948-PA"/>
    <property type="gene ID" value="GAUT018948"/>
</dbReference>
<dbReference type="Proteomes" id="UP000078200">
    <property type="component" value="Unassembled WGS sequence"/>
</dbReference>
<name>A0A1A9V928_GLOAU</name>